<sequence length="71" mass="8714">MFNYNIGYVIKKINKNLIIIYPVKVKNLKYKIKFVKIKKYFTFNNRNEIKVGDWIIFKLNYLKIIKILKLN</sequence>
<dbReference type="GO" id="GO:0005840">
    <property type="term" value="C:ribosome"/>
    <property type="evidence" value="ECO:0007669"/>
    <property type="project" value="UniProtKB-KW"/>
</dbReference>
<keyword evidence="1" id="KW-0687">Ribonucleoprotein</keyword>
<gene>
    <name evidence="1" type="primary">rps17</name>
</gene>
<protein>
    <submittedName>
        <fullName evidence="1">30S ribosomal protein S17</fullName>
    </submittedName>
</protein>
<organism evidence="1">
    <name type="scientific">Nephromyces sp. ex Molgula occidentalis</name>
    <dbReference type="NCBI Taxonomy" id="2544991"/>
    <lineage>
        <taxon>Eukaryota</taxon>
        <taxon>Sar</taxon>
        <taxon>Alveolata</taxon>
        <taxon>Apicomplexa</taxon>
        <taxon>Aconoidasida</taxon>
        <taxon>Nephromycida</taxon>
        <taxon>Nephromyces</taxon>
    </lineage>
</organism>
<name>A0A5C1H868_9APIC</name>
<accession>A0A5C1H868</accession>
<dbReference type="EMBL" id="MK573203">
    <property type="protein sequence ID" value="QEM01689.1"/>
    <property type="molecule type" value="Genomic_DNA"/>
</dbReference>
<dbReference type="AlphaFoldDB" id="A0A5C1H868"/>
<reference evidence="1" key="1">
    <citation type="journal article" date="2019" name="Genome Biol. Evol.">
        <title>Nephromyces represents a diverse and novel lineage of the Apicomplexa that has retained apicoplasts.</title>
        <authorList>
            <person name="Munoz-Gomez S.A."/>
            <person name="Durnin K."/>
            <person name="Eme L."/>
            <person name="Paight C."/>
            <person name="Lane C.E."/>
            <person name="Saffo M.B."/>
            <person name="Slamovits C.H."/>
        </authorList>
    </citation>
    <scope>NUCLEOTIDE SEQUENCE</scope>
    <source>
        <strain evidence="1">461</strain>
    </source>
</reference>
<evidence type="ECO:0000313" key="1">
    <source>
        <dbReference type="EMBL" id="QEM01689.1"/>
    </source>
</evidence>
<proteinExistence type="predicted"/>
<keyword evidence="1" id="KW-0689">Ribosomal protein</keyword>